<evidence type="ECO:0000313" key="2">
    <source>
        <dbReference type="Proteomes" id="UP000188145"/>
    </source>
</evidence>
<keyword evidence="2" id="KW-1185">Reference proteome</keyword>
<evidence type="ECO:0000313" key="1">
    <source>
        <dbReference type="EMBL" id="AQP49245.1"/>
    </source>
</evidence>
<proteinExistence type="predicted"/>
<dbReference type="AlphaFoldDB" id="A0A1Q2CT68"/>
<dbReference type="EMBL" id="CP019606">
    <property type="protein sequence ID" value="AQP49245.1"/>
    <property type="molecule type" value="Genomic_DNA"/>
</dbReference>
<reference evidence="2" key="1">
    <citation type="submission" date="2017-02" db="EMBL/GenBank/DDBJ databases">
        <title>Tessaracoccus aquaemaris sp. nov., isolated from the intestine of a Korean rockfish, Sebastes schlegelii, in a marine aquaculture pond.</title>
        <authorList>
            <person name="Tak E.J."/>
            <person name="Bae J.-W."/>
        </authorList>
    </citation>
    <scope>NUCLEOTIDE SEQUENCE [LARGE SCALE GENOMIC DNA]</scope>
    <source>
        <strain evidence="2">NSG39</strain>
    </source>
</reference>
<organism evidence="1 2">
    <name type="scientific">Tessaracoccus aquimaris</name>
    <dbReference type="NCBI Taxonomy" id="1332264"/>
    <lineage>
        <taxon>Bacteria</taxon>
        <taxon>Bacillati</taxon>
        <taxon>Actinomycetota</taxon>
        <taxon>Actinomycetes</taxon>
        <taxon>Propionibacteriales</taxon>
        <taxon>Propionibacteriaceae</taxon>
        <taxon>Tessaracoccus</taxon>
    </lineage>
</organism>
<dbReference type="Gene3D" id="3.40.50.300">
    <property type="entry name" value="P-loop containing nucleotide triphosphate hydrolases"/>
    <property type="match status" value="1"/>
</dbReference>
<gene>
    <name evidence="1" type="ORF">BW730_06585</name>
</gene>
<dbReference type="SUPFAM" id="SSF52540">
    <property type="entry name" value="P-loop containing nucleoside triphosphate hydrolases"/>
    <property type="match status" value="1"/>
</dbReference>
<dbReference type="InterPro" id="IPR027417">
    <property type="entry name" value="P-loop_NTPase"/>
</dbReference>
<accession>A0A1Q2CT68</accession>
<dbReference type="KEGG" id="tes:BW730_06585"/>
<sequence length="170" mass="19057">MWWINGPFGVGKTALAAALARLDRRVFDPELIGTLVRRLIPEPVRDYQSLRPWRALVAETAIQLVEHYDCDLVCPISLLNREWAGEIFAGVSLAGIGQRHLVLHADRAELERRIREDESESEAAPWRLDSIDRYEAARAWLDAGAEIVDTTLLSPADVADRVDSLMTARG</sequence>
<dbReference type="Proteomes" id="UP000188145">
    <property type="component" value="Chromosome"/>
</dbReference>
<protein>
    <submittedName>
        <fullName evidence="1">Uncharacterized protein</fullName>
    </submittedName>
</protein>
<name>A0A1Q2CT68_9ACTN</name>